<dbReference type="GO" id="GO:0000160">
    <property type="term" value="P:phosphorelay signal transduction system"/>
    <property type="evidence" value="ECO:0007669"/>
    <property type="project" value="InterPro"/>
</dbReference>
<evidence type="ECO:0000313" key="5">
    <source>
        <dbReference type="Proteomes" id="UP000249130"/>
    </source>
</evidence>
<dbReference type="OrthoDB" id="9782655at2"/>
<gene>
    <name evidence="4" type="ORF">CH341_08590</name>
</gene>
<dbReference type="SMART" id="SM00448">
    <property type="entry name" value="REC"/>
    <property type="match status" value="1"/>
</dbReference>
<evidence type="ECO:0000256" key="1">
    <source>
        <dbReference type="ARBA" id="ARBA00022553"/>
    </source>
</evidence>
<dbReference type="Pfam" id="PF00072">
    <property type="entry name" value="Response_reg"/>
    <property type="match status" value="1"/>
</dbReference>
<name>A0A327LA18_9BRAD</name>
<evidence type="ECO:0000259" key="3">
    <source>
        <dbReference type="PROSITE" id="PS50110"/>
    </source>
</evidence>
<protein>
    <recommendedName>
        <fullName evidence="3">Response regulatory domain-containing protein</fullName>
    </recommendedName>
</protein>
<dbReference type="Gene3D" id="3.40.50.2300">
    <property type="match status" value="1"/>
</dbReference>
<dbReference type="AlphaFoldDB" id="A0A327LA18"/>
<accession>A0A327LA18</accession>
<dbReference type="InterPro" id="IPR050595">
    <property type="entry name" value="Bact_response_regulator"/>
</dbReference>
<evidence type="ECO:0000313" key="4">
    <source>
        <dbReference type="EMBL" id="RAI44568.1"/>
    </source>
</evidence>
<dbReference type="SUPFAM" id="SSF52172">
    <property type="entry name" value="CheY-like"/>
    <property type="match status" value="1"/>
</dbReference>
<evidence type="ECO:0000256" key="2">
    <source>
        <dbReference type="PROSITE-ProRule" id="PRU00169"/>
    </source>
</evidence>
<dbReference type="EMBL" id="NPEX01000041">
    <property type="protein sequence ID" value="RAI44568.1"/>
    <property type="molecule type" value="Genomic_DNA"/>
</dbReference>
<keyword evidence="5" id="KW-1185">Reference proteome</keyword>
<sequence>MRVALVGLVRSYGYEARGFAGGEDFLAAAALQDFDCIVTDIQMPGMSGIELKQALEARKSCVPVIMITARTDEGIETRVLATGARCLLRKPIVPGALLDHIAGALTD</sequence>
<dbReference type="PANTHER" id="PTHR44591:SF25">
    <property type="entry name" value="CHEMOTAXIS TWO-COMPONENT RESPONSE REGULATOR"/>
    <property type="match status" value="1"/>
</dbReference>
<dbReference type="PANTHER" id="PTHR44591">
    <property type="entry name" value="STRESS RESPONSE REGULATOR PROTEIN 1"/>
    <property type="match status" value="1"/>
</dbReference>
<reference evidence="4 5" key="1">
    <citation type="submission" date="2017-07" db="EMBL/GenBank/DDBJ databases">
        <title>Draft Genome Sequences of Select Purple Nonsulfur Bacteria.</title>
        <authorList>
            <person name="Lasarre B."/>
            <person name="Mckinlay J.B."/>
        </authorList>
    </citation>
    <scope>NUCLEOTIDE SEQUENCE [LARGE SCALE GENOMIC DNA]</scope>
    <source>
        <strain evidence="4 5">DSM 5909</strain>
    </source>
</reference>
<dbReference type="Proteomes" id="UP000249130">
    <property type="component" value="Unassembled WGS sequence"/>
</dbReference>
<dbReference type="InterPro" id="IPR011006">
    <property type="entry name" value="CheY-like_superfamily"/>
</dbReference>
<comment type="caution">
    <text evidence="4">The sequence shown here is derived from an EMBL/GenBank/DDBJ whole genome shotgun (WGS) entry which is preliminary data.</text>
</comment>
<feature type="modified residue" description="4-aspartylphosphate" evidence="2">
    <location>
        <position position="40"/>
    </location>
</feature>
<dbReference type="InterPro" id="IPR001789">
    <property type="entry name" value="Sig_transdc_resp-reg_receiver"/>
</dbReference>
<feature type="domain" description="Response regulatory" evidence="3">
    <location>
        <begin position="1"/>
        <end position="105"/>
    </location>
</feature>
<organism evidence="4 5">
    <name type="scientific">Rhodoplanes roseus</name>
    <dbReference type="NCBI Taxonomy" id="29409"/>
    <lineage>
        <taxon>Bacteria</taxon>
        <taxon>Pseudomonadati</taxon>
        <taxon>Pseudomonadota</taxon>
        <taxon>Alphaproteobacteria</taxon>
        <taxon>Hyphomicrobiales</taxon>
        <taxon>Nitrobacteraceae</taxon>
        <taxon>Rhodoplanes</taxon>
    </lineage>
</organism>
<dbReference type="PROSITE" id="PS50110">
    <property type="entry name" value="RESPONSE_REGULATORY"/>
    <property type="match status" value="1"/>
</dbReference>
<proteinExistence type="predicted"/>
<keyword evidence="1 2" id="KW-0597">Phosphoprotein</keyword>